<dbReference type="Pfam" id="PF01610">
    <property type="entry name" value="DDE_Tnp_ISL3"/>
    <property type="match status" value="1"/>
</dbReference>
<dbReference type="AlphaFoldDB" id="A0A9D9NCK6"/>
<protein>
    <submittedName>
        <fullName evidence="4">ISL3 family transposase</fullName>
    </submittedName>
</protein>
<organism evidence="4 5">
    <name type="scientific">Candidatus Ornithospirochaeta stercoravium</name>
    <dbReference type="NCBI Taxonomy" id="2840897"/>
    <lineage>
        <taxon>Bacteria</taxon>
        <taxon>Pseudomonadati</taxon>
        <taxon>Spirochaetota</taxon>
        <taxon>Spirochaetia</taxon>
        <taxon>Spirochaetales</taxon>
        <taxon>Spirochaetaceae</taxon>
        <taxon>Spirochaetaceae incertae sedis</taxon>
        <taxon>Candidatus Ornithospirochaeta</taxon>
    </lineage>
</organism>
<dbReference type="InterPro" id="IPR002560">
    <property type="entry name" value="Transposase_DDE"/>
</dbReference>
<dbReference type="Proteomes" id="UP000810292">
    <property type="component" value="Unassembled WGS sequence"/>
</dbReference>
<dbReference type="NCBIfam" id="NF033550">
    <property type="entry name" value="transpos_ISL3"/>
    <property type="match status" value="1"/>
</dbReference>
<proteinExistence type="predicted"/>
<dbReference type="EMBL" id="JADIMF010000021">
    <property type="protein sequence ID" value="MBO8468454.1"/>
    <property type="molecule type" value="Genomic_DNA"/>
</dbReference>
<dbReference type="PANTHER" id="PTHR33498">
    <property type="entry name" value="TRANSPOSASE FOR INSERTION SEQUENCE ELEMENT IS1557"/>
    <property type="match status" value="1"/>
</dbReference>
<dbReference type="Pfam" id="PF13542">
    <property type="entry name" value="HTH_Tnp_ISL3"/>
    <property type="match status" value="1"/>
</dbReference>
<accession>A0A9D9NCK6</accession>
<name>A0A9D9NCK6_9SPIO</name>
<feature type="domain" description="Transposase IS204/IS1001/IS1096/IS1165 helix-turn-helix" evidence="2">
    <location>
        <begin position="98"/>
        <end position="145"/>
    </location>
</feature>
<dbReference type="InterPro" id="IPR032877">
    <property type="entry name" value="Transposase_HTH"/>
</dbReference>
<dbReference type="InterPro" id="IPR047951">
    <property type="entry name" value="Transpos_ISL3"/>
</dbReference>
<feature type="domain" description="Transposase IS204/IS1001/IS1096/IS1165 zinc-finger" evidence="3">
    <location>
        <begin position="47"/>
        <end position="92"/>
    </location>
</feature>
<sequence>MASYVNTLLRKLLNVNDATFCNPVFKQDKKGQMHLVVQARLNKKSSSRCPKCGRKCPGYDRRGVIRRWRSLDLGGIILEIESEAVRIECPEHGVLSPSVSWAYEGSSFTKDFDRTVAWLATCISKSAVCEFMRIDWKTVGRCVSRALHDIEPDIKARLDGLVNIGLDETSYRKGYRYITVIVNHDTDSVVWVHEGHGKAVLEEFYSELSEEQRASIKVVTGDGARWITDCVNEYTPDCVRCMDSFHVVEWAMDALDAVRLEEWNAARRELAELRKGKEVKRGRPRTDDKDAGAIKLAKNKADSIKGSAYAVGKAPENLTESQRMKLEEIRRDNGRYYRAYDMKEKLRMILKSHDVDEARLLLDKWRWRASHSRIESFKELARKIKRNQEFILNTIRYGLSNARIEATNNKIKLIIRKAYGFRNIDSLMDMIYLVCSDIRIPLPNRPIHLKQVS</sequence>
<reference evidence="4" key="1">
    <citation type="submission" date="2020-10" db="EMBL/GenBank/DDBJ databases">
        <authorList>
            <person name="Gilroy R."/>
        </authorList>
    </citation>
    <scope>NUCLEOTIDE SEQUENCE</scope>
    <source>
        <strain evidence="4">14700</strain>
    </source>
</reference>
<comment type="caution">
    <text evidence="4">The sequence shown here is derived from an EMBL/GenBank/DDBJ whole genome shotgun (WGS) entry which is preliminary data.</text>
</comment>
<evidence type="ECO:0000259" key="1">
    <source>
        <dbReference type="Pfam" id="PF01610"/>
    </source>
</evidence>
<dbReference type="PANTHER" id="PTHR33498:SF1">
    <property type="entry name" value="TRANSPOSASE FOR INSERTION SEQUENCE ELEMENT IS1557"/>
    <property type="match status" value="1"/>
</dbReference>
<dbReference type="Pfam" id="PF14690">
    <property type="entry name" value="Zn_ribbon_ISL3"/>
    <property type="match status" value="1"/>
</dbReference>
<evidence type="ECO:0000313" key="4">
    <source>
        <dbReference type="EMBL" id="MBO8468454.1"/>
    </source>
</evidence>
<evidence type="ECO:0000259" key="3">
    <source>
        <dbReference type="Pfam" id="PF14690"/>
    </source>
</evidence>
<dbReference type="InterPro" id="IPR029261">
    <property type="entry name" value="Transposase_Znf"/>
</dbReference>
<evidence type="ECO:0000313" key="5">
    <source>
        <dbReference type="Proteomes" id="UP000810292"/>
    </source>
</evidence>
<evidence type="ECO:0000259" key="2">
    <source>
        <dbReference type="Pfam" id="PF13542"/>
    </source>
</evidence>
<reference evidence="4" key="2">
    <citation type="journal article" date="2021" name="PeerJ">
        <title>Extensive microbial diversity within the chicken gut microbiome revealed by metagenomics and culture.</title>
        <authorList>
            <person name="Gilroy R."/>
            <person name="Ravi A."/>
            <person name="Getino M."/>
            <person name="Pursley I."/>
            <person name="Horton D.L."/>
            <person name="Alikhan N.F."/>
            <person name="Baker D."/>
            <person name="Gharbi K."/>
            <person name="Hall N."/>
            <person name="Watson M."/>
            <person name="Adriaenssens E.M."/>
            <person name="Foster-Nyarko E."/>
            <person name="Jarju S."/>
            <person name="Secka A."/>
            <person name="Antonio M."/>
            <person name="Oren A."/>
            <person name="Chaudhuri R.R."/>
            <person name="La Ragione R."/>
            <person name="Hildebrand F."/>
            <person name="Pallen M.J."/>
        </authorList>
    </citation>
    <scope>NUCLEOTIDE SEQUENCE</scope>
    <source>
        <strain evidence="4">14700</strain>
    </source>
</reference>
<feature type="domain" description="Transposase IS204/IS1001/IS1096/IS1165 DDE" evidence="1">
    <location>
        <begin position="164"/>
        <end position="428"/>
    </location>
</feature>
<gene>
    <name evidence="4" type="ORF">IAA72_01540</name>
</gene>